<dbReference type="InterPro" id="IPR058240">
    <property type="entry name" value="rSAM_sf"/>
</dbReference>
<keyword evidence="4" id="KW-0479">Metal-binding</keyword>
<evidence type="ECO:0000256" key="6">
    <source>
        <dbReference type="ARBA" id="ARBA00023014"/>
    </source>
</evidence>
<organism evidence="8 9">
    <name type="scientific">Anaerolinea thermolimosa</name>
    <dbReference type="NCBI Taxonomy" id="229919"/>
    <lineage>
        <taxon>Bacteria</taxon>
        <taxon>Bacillati</taxon>
        <taxon>Chloroflexota</taxon>
        <taxon>Anaerolineae</taxon>
        <taxon>Anaerolineales</taxon>
        <taxon>Anaerolineaceae</taxon>
        <taxon>Anaerolinea</taxon>
    </lineage>
</organism>
<gene>
    <name evidence="8" type="ORF">DEQ80_09225</name>
</gene>
<dbReference type="SFLD" id="SFLDG01387">
    <property type="entry name" value="BtrN-like_SPASM_domain_contain"/>
    <property type="match status" value="1"/>
</dbReference>
<dbReference type="AlphaFoldDB" id="A0A3D1JIG3"/>
<evidence type="ECO:0000256" key="1">
    <source>
        <dbReference type="ARBA" id="ARBA00001966"/>
    </source>
</evidence>
<dbReference type="SFLD" id="SFLDG01067">
    <property type="entry name" value="SPASM/twitch_domain_containing"/>
    <property type="match status" value="1"/>
</dbReference>
<dbReference type="InterPro" id="IPR023885">
    <property type="entry name" value="4Fe4S-binding_SPASM_dom"/>
</dbReference>
<dbReference type="InterPro" id="IPR027604">
    <property type="entry name" value="W_rSAM_matur"/>
</dbReference>
<dbReference type="Pfam" id="PF04055">
    <property type="entry name" value="Radical_SAM"/>
    <property type="match status" value="1"/>
</dbReference>
<protein>
    <submittedName>
        <fullName evidence="8">Tungsten cofactor oxidoreductase radical SAM maturase</fullName>
    </submittedName>
</protein>
<dbReference type="STRING" id="229919.GCA_001050195_01985"/>
<accession>A0A3D1JIG3</accession>
<keyword evidence="3" id="KW-0949">S-adenosyl-L-methionine</keyword>
<dbReference type="NCBIfam" id="TIGR04317">
    <property type="entry name" value="W_rSAM_matur"/>
    <property type="match status" value="1"/>
</dbReference>
<keyword evidence="2" id="KW-0004">4Fe-4S</keyword>
<comment type="caution">
    <text evidence="8">The sequence shown here is derived from an EMBL/GenBank/DDBJ whole genome shotgun (WGS) entry which is preliminary data.</text>
</comment>
<feature type="domain" description="Radical SAM core" evidence="7">
    <location>
        <begin position="45"/>
        <end position="273"/>
    </location>
</feature>
<dbReference type="GO" id="GO:0003824">
    <property type="term" value="F:catalytic activity"/>
    <property type="evidence" value="ECO:0007669"/>
    <property type="project" value="InterPro"/>
</dbReference>
<dbReference type="InterPro" id="IPR007197">
    <property type="entry name" value="rSAM"/>
</dbReference>
<evidence type="ECO:0000259" key="7">
    <source>
        <dbReference type="PROSITE" id="PS51918"/>
    </source>
</evidence>
<proteinExistence type="predicted"/>
<dbReference type="SUPFAM" id="SSF102114">
    <property type="entry name" value="Radical SAM enzymes"/>
    <property type="match status" value="1"/>
</dbReference>
<dbReference type="Pfam" id="PF13186">
    <property type="entry name" value="SPASM"/>
    <property type="match status" value="1"/>
</dbReference>
<dbReference type="Proteomes" id="UP000264141">
    <property type="component" value="Unassembled WGS sequence"/>
</dbReference>
<dbReference type="GO" id="GO:0046872">
    <property type="term" value="F:metal ion binding"/>
    <property type="evidence" value="ECO:0007669"/>
    <property type="project" value="UniProtKB-KW"/>
</dbReference>
<evidence type="ECO:0000256" key="3">
    <source>
        <dbReference type="ARBA" id="ARBA00022691"/>
    </source>
</evidence>
<dbReference type="PROSITE" id="PS51918">
    <property type="entry name" value="RADICAL_SAM"/>
    <property type="match status" value="1"/>
</dbReference>
<reference evidence="8 9" key="1">
    <citation type="journal article" date="2018" name="Nat. Biotechnol.">
        <title>A standardized bacterial taxonomy based on genome phylogeny substantially revises the tree of life.</title>
        <authorList>
            <person name="Parks D.H."/>
            <person name="Chuvochina M."/>
            <person name="Waite D.W."/>
            <person name="Rinke C."/>
            <person name="Skarshewski A."/>
            <person name="Chaumeil P.A."/>
            <person name="Hugenholtz P."/>
        </authorList>
    </citation>
    <scope>NUCLEOTIDE SEQUENCE [LARGE SCALE GENOMIC DNA]</scope>
    <source>
        <strain evidence="8">UBA8781</strain>
    </source>
</reference>
<dbReference type="InterPro" id="IPR034391">
    <property type="entry name" value="AdoMet-like_SPASM_containing"/>
</dbReference>
<dbReference type="GO" id="GO:0051536">
    <property type="term" value="F:iron-sulfur cluster binding"/>
    <property type="evidence" value="ECO:0007669"/>
    <property type="project" value="UniProtKB-KW"/>
</dbReference>
<keyword evidence="5" id="KW-0408">Iron</keyword>
<dbReference type="SFLD" id="SFLDS00029">
    <property type="entry name" value="Radical_SAM"/>
    <property type="match status" value="1"/>
</dbReference>
<dbReference type="Gene3D" id="3.20.20.70">
    <property type="entry name" value="Aldolase class I"/>
    <property type="match status" value="1"/>
</dbReference>
<name>A0A3D1JIG3_9CHLR</name>
<evidence type="ECO:0000256" key="4">
    <source>
        <dbReference type="ARBA" id="ARBA00022723"/>
    </source>
</evidence>
<dbReference type="SFLD" id="SFLDF00570">
    <property type="entry name" value="tungsten_cofactor_oxidoreducas"/>
    <property type="match status" value="1"/>
</dbReference>
<evidence type="ECO:0000256" key="2">
    <source>
        <dbReference type="ARBA" id="ARBA00022485"/>
    </source>
</evidence>
<dbReference type="InterPro" id="IPR013785">
    <property type="entry name" value="Aldolase_TIM"/>
</dbReference>
<keyword evidence="6" id="KW-0411">Iron-sulfur</keyword>
<dbReference type="PANTHER" id="PTHR11228">
    <property type="entry name" value="RADICAL SAM DOMAIN PROTEIN"/>
    <property type="match status" value="1"/>
</dbReference>
<dbReference type="SUPFAM" id="SSF89447">
    <property type="entry name" value="AbrB/MazE/MraZ-like"/>
    <property type="match status" value="1"/>
</dbReference>
<dbReference type="OrthoDB" id="9810775at2"/>
<dbReference type="InterPro" id="IPR037914">
    <property type="entry name" value="SpoVT-AbrB_sf"/>
</dbReference>
<evidence type="ECO:0000256" key="5">
    <source>
        <dbReference type="ARBA" id="ARBA00023004"/>
    </source>
</evidence>
<dbReference type="RefSeq" id="WP_062192933.1">
    <property type="nucleotide sequence ID" value="NZ_DF967965.1"/>
</dbReference>
<comment type="cofactor">
    <cofactor evidence="1">
        <name>[4Fe-4S] cluster</name>
        <dbReference type="ChEBI" id="CHEBI:49883"/>
    </cofactor>
</comment>
<evidence type="ECO:0000313" key="8">
    <source>
        <dbReference type="EMBL" id="HCE18027.1"/>
    </source>
</evidence>
<dbReference type="CDD" id="cd21121">
    <property type="entry name" value="SPASM_Cmo-like"/>
    <property type="match status" value="1"/>
</dbReference>
<dbReference type="InterPro" id="IPR050377">
    <property type="entry name" value="Radical_SAM_PqqE_MftC-like"/>
</dbReference>
<dbReference type="EMBL" id="DPBP01000037">
    <property type="protein sequence ID" value="HCE18027.1"/>
    <property type="molecule type" value="Genomic_DNA"/>
</dbReference>
<dbReference type="PANTHER" id="PTHR11228:SF34">
    <property type="entry name" value="TUNGSTEN-CONTAINING ALDEHYDE FERREDOXIN OXIDOREDUCTASE COFACTOR MODIFYING PROTEIN"/>
    <property type="match status" value="1"/>
</dbReference>
<evidence type="ECO:0000313" key="9">
    <source>
        <dbReference type="Proteomes" id="UP000264141"/>
    </source>
</evidence>
<dbReference type="CDD" id="cd01335">
    <property type="entry name" value="Radical_SAM"/>
    <property type="match status" value="1"/>
</dbReference>
<sequence length="395" mass="45160">MPKIKIDENYRVILPEDFWERRNFPEGVDFWLNEREGDIILHPRLPDVHKLYIEATTGCNLQCQTCIRNVWEDPVALMPQALFDQIVSRLPELPELKRVVFTSFGEPLTHPHILEMIEAIRRQNIAVTVGSNGLLLSPKMAEELIRLGVDRLVVSIDGVTPETYAGVRGAALSRVLENIRQLNALKRRFGSLTPALGIEFVALRSNVGELAQLTGLASHLNASRVLVSNVLPYTEAMREEVLYGHEPQEPMKSGGFPVRADAWVMWGTLDLPRMHWGAERRCRFVNDRTMVIGWDGGVSPCYALSHNYTYFTIDGRKKRVSRYLLGNVSRDSLAEIWMSEEYVRFRSEVRMFHFPSCPDCDLRTTCDLRENNEGCWGWNPSCADCLWAQDIIRCP</sequence>